<keyword evidence="5" id="KW-1133">Transmembrane helix</keyword>
<keyword evidence="6" id="KW-0472">Membrane</keyword>
<dbReference type="AlphaFoldDB" id="A0A2I1R9U1"/>
<proteinExistence type="inferred from homology"/>
<evidence type="ECO:0000256" key="3">
    <source>
        <dbReference type="ARBA" id="ARBA00022475"/>
    </source>
</evidence>
<dbReference type="RefSeq" id="WP_101820030.1">
    <property type="nucleotide sequence ID" value="NZ_CP096585.1"/>
</dbReference>
<comment type="similarity">
    <text evidence="2">Belongs to the DoxX family.</text>
</comment>
<comment type="subcellular location">
    <subcellularLocation>
        <location evidence="1">Cell membrane</location>
        <topology evidence="1">Multi-pass membrane protein</topology>
    </subcellularLocation>
</comment>
<dbReference type="EMBL" id="PKJC01000005">
    <property type="protein sequence ID" value="PKZ65856.1"/>
    <property type="molecule type" value="Genomic_DNA"/>
</dbReference>
<dbReference type="InterPro" id="IPR032808">
    <property type="entry name" value="DoxX"/>
</dbReference>
<dbReference type="Proteomes" id="UP000234662">
    <property type="component" value="Unassembled WGS sequence"/>
</dbReference>
<dbReference type="GO" id="GO:0005886">
    <property type="term" value="C:plasma membrane"/>
    <property type="evidence" value="ECO:0007669"/>
    <property type="project" value="UniProtKB-SubCell"/>
</dbReference>
<dbReference type="Pfam" id="PF07681">
    <property type="entry name" value="DoxX"/>
    <property type="match status" value="1"/>
</dbReference>
<evidence type="ECO:0000313" key="8">
    <source>
        <dbReference type="Proteomes" id="UP000234662"/>
    </source>
</evidence>
<comment type="caution">
    <text evidence="7">The sequence shown here is derived from an EMBL/GenBank/DDBJ whole genome shotgun (WGS) entry which is preliminary data.</text>
</comment>
<name>A0A2I1R9U1_9ACTN</name>
<evidence type="ECO:0000256" key="5">
    <source>
        <dbReference type="ARBA" id="ARBA00022989"/>
    </source>
</evidence>
<accession>A0A2I1R9U1</accession>
<sequence>MTRRRTSGKALDAGLLTLRVAVGATLFAHGAQKLTGWFGGPGLEQTAAGMQQMGFTPAKLSAVTAGVSEAAGGLIAVGAGTRVASAAGAAAMLAASDVHRPNGFFAQNGGLELPAVLGVASAALTLTGPGRYSIDEAIGHRYDHERYGVAALAAALVTAAVVLGRRRAATQAAGDTAQA</sequence>
<keyword evidence="4" id="KW-0812">Transmembrane</keyword>
<dbReference type="STRING" id="2055.BCM27_23530"/>
<dbReference type="PANTHER" id="PTHR33452">
    <property type="entry name" value="OXIDOREDUCTASE CATD-RELATED"/>
    <property type="match status" value="1"/>
</dbReference>
<organism evidence="7 8">
    <name type="scientific">Gordonia terrae</name>
    <dbReference type="NCBI Taxonomy" id="2055"/>
    <lineage>
        <taxon>Bacteria</taxon>
        <taxon>Bacillati</taxon>
        <taxon>Actinomycetota</taxon>
        <taxon>Actinomycetes</taxon>
        <taxon>Mycobacteriales</taxon>
        <taxon>Gordoniaceae</taxon>
        <taxon>Gordonia</taxon>
    </lineage>
</organism>
<dbReference type="InterPro" id="IPR051907">
    <property type="entry name" value="DoxX-like_oxidoreductase"/>
</dbReference>
<evidence type="ECO:0000256" key="4">
    <source>
        <dbReference type="ARBA" id="ARBA00022692"/>
    </source>
</evidence>
<evidence type="ECO:0000256" key="6">
    <source>
        <dbReference type="ARBA" id="ARBA00023136"/>
    </source>
</evidence>
<gene>
    <name evidence="7" type="ORF">CYJ73_09925</name>
</gene>
<evidence type="ECO:0000313" key="7">
    <source>
        <dbReference type="EMBL" id="PKZ65856.1"/>
    </source>
</evidence>
<keyword evidence="3" id="KW-1003">Cell membrane</keyword>
<evidence type="ECO:0000256" key="1">
    <source>
        <dbReference type="ARBA" id="ARBA00004651"/>
    </source>
</evidence>
<dbReference type="PANTHER" id="PTHR33452:SF1">
    <property type="entry name" value="INNER MEMBRANE PROTEIN YPHA-RELATED"/>
    <property type="match status" value="1"/>
</dbReference>
<evidence type="ECO:0000256" key="2">
    <source>
        <dbReference type="ARBA" id="ARBA00006679"/>
    </source>
</evidence>
<protein>
    <submittedName>
        <fullName evidence="7">DoxX family protein</fullName>
    </submittedName>
</protein>
<reference evidence="7 8" key="1">
    <citation type="submission" date="2017-12" db="EMBL/GenBank/DDBJ databases">
        <title>Phylogenetic diversity of female urinary microbiome.</title>
        <authorList>
            <person name="Thomas-White K."/>
            <person name="Wolfe A.J."/>
        </authorList>
    </citation>
    <scope>NUCLEOTIDE SEQUENCE [LARGE SCALE GENOMIC DNA]</scope>
    <source>
        <strain evidence="7 8">UMB0777</strain>
    </source>
</reference>